<dbReference type="InterPro" id="IPR053187">
    <property type="entry name" value="Notoamide_regulator"/>
</dbReference>
<dbReference type="HOGENOM" id="CLU_628514_0_0_1"/>
<organism evidence="4 5">
    <name type="scientific">Colletotrichum gloeosporioides (strain Cg-14)</name>
    <name type="common">Anthracnose fungus</name>
    <name type="synonym">Glomerella cingulata</name>
    <dbReference type="NCBI Taxonomy" id="1237896"/>
    <lineage>
        <taxon>Eukaryota</taxon>
        <taxon>Fungi</taxon>
        <taxon>Dikarya</taxon>
        <taxon>Ascomycota</taxon>
        <taxon>Pezizomycotina</taxon>
        <taxon>Sordariomycetes</taxon>
        <taxon>Hypocreomycetidae</taxon>
        <taxon>Glomerellales</taxon>
        <taxon>Glomerellaceae</taxon>
        <taxon>Colletotrichum</taxon>
        <taxon>Colletotrichum gloeosporioides species complex</taxon>
    </lineage>
</organism>
<feature type="compositionally biased region" description="Basic residues" evidence="2">
    <location>
        <begin position="1"/>
        <end position="12"/>
    </location>
</feature>
<protein>
    <recommendedName>
        <fullName evidence="3">Zn(2)-C6 fungal-type domain-containing protein</fullName>
    </recommendedName>
</protein>
<comment type="caution">
    <text evidence="4">The sequence shown here is derived from an EMBL/GenBank/DDBJ whole genome shotgun (WGS) entry which is preliminary data.</text>
</comment>
<dbReference type="eggNOG" id="ENOG502RSGW">
    <property type="taxonomic scope" value="Eukaryota"/>
</dbReference>
<name>T0KEF7_COLGC</name>
<dbReference type="SMART" id="SM00066">
    <property type="entry name" value="GAL4"/>
    <property type="match status" value="1"/>
</dbReference>
<evidence type="ECO:0000313" key="5">
    <source>
        <dbReference type="Proteomes" id="UP000015530"/>
    </source>
</evidence>
<dbReference type="PROSITE" id="PS50048">
    <property type="entry name" value="ZN2_CY6_FUNGAL_2"/>
    <property type="match status" value="1"/>
</dbReference>
<dbReference type="GO" id="GO:0008270">
    <property type="term" value="F:zinc ion binding"/>
    <property type="evidence" value="ECO:0007669"/>
    <property type="project" value="InterPro"/>
</dbReference>
<sequence>MTKPLRQIRPRPRTPEDAAAGPLNANRVARRSARPRKTPSACDPCRKRKIKCDGALPRCLMCVTRREVCTYTYSIRHTVTVAEGEEVPQQGSANDVLESLKTMPYDEALELLRKLRQGTGNTPSPIAPPSEVQLLRGMLPPTPNILESELSMRHHVAYPALSPISFTPALGNLLRPLAVRQSGRQEISPARQYPLIRDSESSVSGEEMFTPDSAPTEFGDDIYFHAIVTDLFRPFLTPPTCNLRLNLFSSQHATPKAVYAASVNQLKRLCLLFRLRYKKARFSGLWQTAVIYVANAMMQEAAQSKPQHQRPGREWRFYLDLCLAGLTDLCVSFSTSGAISRAVVVMALQNGTLKPAEANRVLIELKRLEMAHEEARLKLNGNTEATWVVDLNLALTDIEAARGQSLVQRFEKMMLSSEVPYDDTGLTMDLTTEVSS</sequence>
<feature type="region of interest" description="Disordered" evidence="2">
    <location>
        <begin position="1"/>
        <end position="43"/>
    </location>
</feature>
<dbReference type="Gene3D" id="4.10.240.10">
    <property type="entry name" value="Zn(2)-C6 fungal-type DNA-binding domain"/>
    <property type="match status" value="1"/>
</dbReference>
<dbReference type="OrthoDB" id="10261408at2759"/>
<evidence type="ECO:0000256" key="1">
    <source>
        <dbReference type="ARBA" id="ARBA00023242"/>
    </source>
</evidence>
<dbReference type="GO" id="GO:0000981">
    <property type="term" value="F:DNA-binding transcription factor activity, RNA polymerase II-specific"/>
    <property type="evidence" value="ECO:0007669"/>
    <property type="project" value="InterPro"/>
</dbReference>
<dbReference type="AlphaFoldDB" id="T0KEF7"/>
<dbReference type="CDD" id="cd00067">
    <property type="entry name" value="GAL4"/>
    <property type="match status" value="1"/>
</dbReference>
<reference evidence="5" key="1">
    <citation type="journal article" date="2013" name="Mol. Plant Microbe Interact.">
        <title>Global aspects of pacC regulation of pathogenicity genes in Colletotrichum gloeosporioides as revealed by transcriptome analysis.</title>
        <authorList>
            <person name="Alkan N."/>
            <person name="Meng X."/>
            <person name="Friedlander G."/>
            <person name="Reuveni E."/>
            <person name="Sukno S."/>
            <person name="Sherman A."/>
            <person name="Thon M."/>
            <person name="Fluhr R."/>
            <person name="Prusky D."/>
        </authorList>
    </citation>
    <scope>NUCLEOTIDE SEQUENCE [LARGE SCALE GENOMIC DNA]</scope>
    <source>
        <strain evidence="5">Cg-14</strain>
    </source>
</reference>
<dbReference type="Pfam" id="PF00172">
    <property type="entry name" value="Zn_clus"/>
    <property type="match status" value="1"/>
</dbReference>
<dbReference type="PROSITE" id="PS00463">
    <property type="entry name" value="ZN2_CY6_FUNGAL_1"/>
    <property type="match status" value="1"/>
</dbReference>
<proteinExistence type="predicted"/>
<gene>
    <name evidence="4" type="ORF">CGLO_10082</name>
</gene>
<feature type="domain" description="Zn(2)-C6 fungal-type" evidence="3">
    <location>
        <begin position="41"/>
        <end position="71"/>
    </location>
</feature>
<dbReference type="InterPro" id="IPR036864">
    <property type="entry name" value="Zn2-C6_fun-type_DNA-bd_sf"/>
</dbReference>
<feature type="compositionally biased region" description="Basic residues" evidence="2">
    <location>
        <begin position="28"/>
        <end position="37"/>
    </location>
</feature>
<dbReference type="EMBL" id="AMYD01002038">
    <property type="protein sequence ID" value="EQB50464.1"/>
    <property type="molecule type" value="Genomic_DNA"/>
</dbReference>
<dbReference type="SUPFAM" id="SSF57701">
    <property type="entry name" value="Zn2/Cys6 DNA-binding domain"/>
    <property type="match status" value="1"/>
</dbReference>
<dbReference type="PANTHER" id="PTHR47256">
    <property type="entry name" value="ZN(II)2CYS6 TRANSCRIPTION FACTOR (EUROFUNG)-RELATED"/>
    <property type="match status" value="1"/>
</dbReference>
<keyword evidence="1" id="KW-0539">Nucleus</keyword>
<dbReference type="Proteomes" id="UP000015530">
    <property type="component" value="Unassembled WGS sequence"/>
</dbReference>
<evidence type="ECO:0000259" key="3">
    <source>
        <dbReference type="PROSITE" id="PS50048"/>
    </source>
</evidence>
<evidence type="ECO:0000256" key="2">
    <source>
        <dbReference type="SAM" id="MobiDB-lite"/>
    </source>
</evidence>
<evidence type="ECO:0000313" key="4">
    <source>
        <dbReference type="EMBL" id="EQB50464.1"/>
    </source>
</evidence>
<dbReference type="PANTHER" id="PTHR47256:SF1">
    <property type="entry name" value="ZN(II)2CYS6 TRANSCRIPTION FACTOR (EUROFUNG)"/>
    <property type="match status" value="1"/>
</dbReference>
<accession>T0KEF7</accession>
<dbReference type="InterPro" id="IPR001138">
    <property type="entry name" value="Zn2Cys6_DnaBD"/>
</dbReference>